<dbReference type="GO" id="GO:0005856">
    <property type="term" value="C:cytoskeleton"/>
    <property type="evidence" value="ECO:0007669"/>
    <property type="project" value="UniProtKB-SubCell"/>
</dbReference>
<dbReference type="PANTHER" id="PTHR14682">
    <property type="entry name" value="KATNB1-LIKE PROTEIN 1"/>
    <property type="match status" value="1"/>
</dbReference>
<keyword evidence="3" id="KW-0206">Cytoskeleton</keyword>
<proteinExistence type="predicted"/>
<evidence type="ECO:0000256" key="4">
    <source>
        <dbReference type="SAM" id="MobiDB-lite"/>
    </source>
</evidence>
<keyword evidence="2" id="KW-0963">Cytoplasm</keyword>
<dbReference type="AlphaFoldDB" id="A0AAJ7T5R5"/>
<evidence type="ECO:0000313" key="8">
    <source>
        <dbReference type="RefSeq" id="XP_032811734.1"/>
    </source>
</evidence>
<dbReference type="RefSeq" id="XP_032811735.1">
    <property type="nucleotide sequence ID" value="XM_032955844.1"/>
</dbReference>
<dbReference type="Proteomes" id="UP001318040">
    <property type="component" value="Chromosome 17"/>
</dbReference>
<reference evidence="7 8" key="1">
    <citation type="submission" date="2025-04" db="UniProtKB">
        <authorList>
            <consortium name="RefSeq"/>
        </authorList>
    </citation>
    <scope>IDENTIFICATION</scope>
    <source>
        <tissue evidence="7 8">Sperm</tissue>
    </source>
</reference>
<organism evidence="6 9">
    <name type="scientific">Petromyzon marinus</name>
    <name type="common">Sea lamprey</name>
    <dbReference type="NCBI Taxonomy" id="7757"/>
    <lineage>
        <taxon>Eukaryota</taxon>
        <taxon>Metazoa</taxon>
        <taxon>Chordata</taxon>
        <taxon>Craniata</taxon>
        <taxon>Vertebrata</taxon>
        <taxon>Cyclostomata</taxon>
        <taxon>Hyperoartia</taxon>
        <taxon>Petromyzontiformes</taxon>
        <taxon>Petromyzontidae</taxon>
        <taxon>Petromyzon</taxon>
    </lineage>
</organism>
<protein>
    <submittedName>
        <fullName evidence="7 8">KATNB1-like protein 1 isoform X1</fullName>
    </submittedName>
</protein>
<accession>A0AAJ7T5R5</accession>
<dbReference type="InterPro" id="IPR042404">
    <property type="entry name" value="KATNBL1"/>
</dbReference>
<dbReference type="GO" id="GO:0008017">
    <property type="term" value="F:microtubule binding"/>
    <property type="evidence" value="ECO:0007669"/>
    <property type="project" value="InterPro"/>
</dbReference>
<dbReference type="KEGG" id="pmrn:116943197"/>
<feature type="region of interest" description="Disordered" evidence="4">
    <location>
        <begin position="129"/>
        <end position="154"/>
    </location>
</feature>
<dbReference type="PANTHER" id="PTHR14682:SF1">
    <property type="entry name" value="KATNB1-LIKE PROTEIN 1"/>
    <property type="match status" value="1"/>
</dbReference>
<gene>
    <name evidence="7 8 9" type="primary">KATNBL1</name>
</gene>
<evidence type="ECO:0000313" key="6">
    <source>
        <dbReference type="Proteomes" id="UP001318040"/>
    </source>
</evidence>
<dbReference type="RefSeq" id="XP_032811733.1">
    <property type="nucleotide sequence ID" value="XM_032955842.1"/>
</dbReference>
<feature type="region of interest" description="Disordered" evidence="4">
    <location>
        <begin position="1"/>
        <end position="20"/>
    </location>
</feature>
<dbReference type="RefSeq" id="XP_032811734.1">
    <property type="nucleotide sequence ID" value="XM_032955843.1"/>
</dbReference>
<evidence type="ECO:0000256" key="2">
    <source>
        <dbReference type="ARBA" id="ARBA00022490"/>
    </source>
</evidence>
<evidence type="ECO:0000256" key="1">
    <source>
        <dbReference type="ARBA" id="ARBA00004245"/>
    </source>
</evidence>
<evidence type="ECO:0000313" key="9">
    <source>
        <dbReference type="RefSeq" id="XP_032811735.1"/>
    </source>
</evidence>
<evidence type="ECO:0000259" key="5">
    <source>
        <dbReference type="Pfam" id="PF13925"/>
    </source>
</evidence>
<dbReference type="GeneID" id="116943197"/>
<evidence type="ECO:0000313" key="7">
    <source>
        <dbReference type="RefSeq" id="XP_032811733.1"/>
    </source>
</evidence>
<dbReference type="GO" id="GO:0005730">
    <property type="term" value="C:nucleolus"/>
    <property type="evidence" value="ECO:0007669"/>
    <property type="project" value="TreeGrafter"/>
</dbReference>
<feature type="domain" description="Katanin p80 subunit C-terminal" evidence="5">
    <location>
        <begin position="195"/>
        <end position="348"/>
    </location>
</feature>
<comment type="subcellular location">
    <subcellularLocation>
        <location evidence="1">Cytoplasm</location>
        <location evidence="1">Cytoskeleton</location>
    </subcellularLocation>
</comment>
<name>A0AAJ7T5R5_PETMA</name>
<dbReference type="InterPro" id="IPR028021">
    <property type="entry name" value="Katanin_C-terminal"/>
</dbReference>
<keyword evidence="6" id="KW-1185">Reference proteome</keyword>
<dbReference type="CTD" id="79768"/>
<dbReference type="Pfam" id="PF13925">
    <property type="entry name" value="Katanin_con80"/>
    <property type="match status" value="1"/>
</dbReference>
<sequence>MMASGAKRGKGRTRQTLKSVPISETEKCKFPRLTIAKDDKIMKISHSPYEDKLNLKEKKRKTIKGLTILKGSPSSLVQPTLGKTYRVVKLEHGPYREHIEGACLEPVLELKNPPVQETDFDSDWSMAEKENEISHASASSGGNSGEGRTFAPHDGLANDVADGHLWPVIGRACLSDVTAERSRALEQYIIEEITQEHEDMMQVLSDYQLKLDAALTFWKRNPADLVSYLFRVRDLSVAANCIGIITKSLKENRELQPLGACVELLPLIDALLNSRYEHYNLTALEWLEAVLKQWKTVLSVDTNGRDNQVYFDERNALHLREWLHTMTEQVDKLASLPGDTGKAAKEIFTSLKEEL</sequence>
<evidence type="ECO:0000256" key="3">
    <source>
        <dbReference type="ARBA" id="ARBA00023212"/>
    </source>
</evidence>